<protein>
    <submittedName>
        <fullName evidence="2">Nucleoside-diphosphate-sugar epimerase</fullName>
    </submittedName>
</protein>
<dbReference type="InterPro" id="IPR001509">
    <property type="entry name" value="Epimerase_deHydtase"/>
</dbReference>
<dbReference type="PANTHER" id="PTHR43245">
    <property type="entry name" value="BIFUNCTIONAL POLYMYXIN RESISTANCE PROTEIN ARNA"/>
    <property type="match status" value="1"/>
</dbReference>
<feature type="domain" description="NAD-dependent epimerase/dehydratase" evidence="1">
    <location>
        <begin position="4"/>
        <end position="205"/>
    </location>
</feature>
<reference evidence="3" key="1">
    <citation type="submission" date="2017-01" db="EMBL/GenBank/DDBJ databases">
        <authorList>
            <person name="Varghese N."/>
            <person name="Submissions S."/>
        </authorList>
    </citation>
    <scope>NUCLEOTIDE SEQUENCE [LARGE SCALE GENOMIC DNA]</scope>
    <source>
        <strain evidence="3">DSM 21054</strain>
    </source>
</reference>
<evidence type="ECO:0000259" key="1">
    <source>
        <dbReference type="Pfam" id="PF01370"/>
    </source>
</evidence>
<dbReference type="RefSeq" id="WP_076379733.1">
    <property type="nucleotide sequence ID" value="NZ_AP017422.1"/>
</dbReference>
<dbReference type="PANTHER" id="PTHR43245:SF58">
    <property type="entry name" value="BLL5923 PROTEIN"/>
    <property type="match status" value="1"/>
</dbReference>
<name>A0A173MRT6_9BACT</name>
<keyword evidence="3" id="KW-1185">Reference proteome</keyword>
<dbReference type="Proteomes" id="UP000186917">
    <property type="component" value="Unassembled WGS sequence"/>
</dbReference>
<dbReference type="InterPro" id="IPR036291">
    <property type="entry name" value="NAD(P)-bd_dom_sf"/>
</dbReference>
<dbReference type="SUPFAM" id="SSF51735">
    <property type="entry name" value="NAD(P)-binding Rossmann-fold domains"/>
    <property type="match status" value="1"/>
</dbReference>
<dbReference type="AlphaFoldDB" id="A0A173MRT6"/>
<gene>
    <name evidence="2" type="ORF">SAMN05421788_104423</name>
</gene>
<proteinExistence type="predicted"/>
<sequence>MNNILLTGASGFLGKHMLNRWCGEGMHVDSLGRADSNSIRLDIVNEFTGLQGDSFDVVVHAAGKAHSIPKEQWEEEQFFDVNLQGTIHLCRALEKGGKLPYAFVFISTVAVYGISEGNFISEDVALNGSTPYALSKIAAEEYLISWCKDNDITLVILRPPLIAGANAPGNLGAMVQAIDGNRYFRIGKGEARKSIVMAEDIAAVIPDLVKVGGIYNITDDDHPSFKELEEVIARQLNKRIRTMPLLPIRIASMVGDLLGPVAPINSEKLNKIIKTLTFSNQKIKQAINWKPTSVLNNYKII</sequence>
<dbReference type="KEGG" id="fln:FLA_6267"/>
<dbReference type="OrthoDB" id="1490291at2"/>
<dbReference type="InterPro" id="IPR050177">
    <property type="entry name" value="Lipid_A_modif_metabolic_enz"/>
</dbReference>
<accession>A0A173MRT6</accession>
<organism evidence="2 3">
    <name type="scientific">Filimonas lacunae</name>
    <dbReference type="NCBI Taxonomy" id="477680"/>
    <lineage>
        <taxon>Bacteria</taxon>
        <taxon>Pseudomonadati</taxon>
        <taxon>Bacteroidota</taxon>
        <taxon>Chitinophagia</taxon>
        <taxon>Chitinophagales</taxon>
        <taxon>Chitinophagaceae</taxon>
        <taxon>Filimonas</taxon>
    </lineage>
</organism>
<dbReference type="STRING" id="477680.SAMN05421788_104423"/>
<dbReference type="Pfam" id="PF01370">
    <property type="entry name" value="Epimerase"/>
    <property type="match status" value="1"/>
</dbReference>
<evidence type="ECO:0000313" key="2">
    <source>
        <dbReference type="EMBL" id="SIT18259.1"/>
    </source>
</evidence>
<dbReference type="Gene3D" id="3.40.50.720">
    <property type="entry name" value="NAD(P)-binding Rossmann-like Domain"/>
    <property type="match status" value="1"/>
</dbReference>
<evidence type="ECO:0000313" key="3">
    <source>
        <dbReference type="Proteomes" id="UP000186917"/>
    </source>
</evidence>
<dbReference type="EMBL" id="FTOR01000004">
    <property type="protein sequence ID" value="SIT18259.1"/>
    <property type="molecule type" value="Genomic_DNA"/>
</dbReference>